<keyword evidence="1" id="KW-0233">DNA recombination</keyword>
<dbReference type="PROSITE" id="PS51898">
    <property type="entry name" value="TYR_RECOMBINASE"/>
    <property type="match status" value="1"/>
</dbReference>
<reference evidence="3 4" key="1">
    <citation type="submission" date="2019-02" db="EMBL/GenBank/DDBJ databases">
        <title>Genome sequencing of the rare red list fungi Antrodiella citrinella (Flaviporus citrinellus).</title>
        <authorList>
            <person name="Buettner E."/>
            <person name="Kellner H."/>
        </authorList>
    </citation>
    <scope>NUCLEOTIDE SEQUENCE [LARGE SCALE GENOMIC DNA]</scope>
    <source>
        <strain evidence="3 4">DSM 108506</strain>
    </source>
</reference>
<dbReference type="GO" id="GO:0015074">
    <property type="term" value="P:DNA integration"/>
    <property type="evidence" value="ECO:0007669"/>
    <property type="project" value="InterPro"/>
</dbReference>
<feature type="domain" description="Tyr recombinase" evidence="2">
    <location>
        <begin position="205"/>
        <end position="420"/>
    </location>
</feature>
<comment type="caution">
    <text evidence="3">The sequence shown here is derived from an EMBL/GenBank/DDBJ whole genome shotgun (WGS) entry which is preliminary data.</text>
</comment>
<accession>A0A4S4LVP4</accession>
<sequence length="433" mass="49864">MVVRTSVDLAVVQDPVAAAEAAVHAISEADIDNEEILLDLEEAAGYEENLDKIMEDCMDDFVDEDDSPAAQYAAVMARACITEGTRNRHTRIIKAYIMFQRRADPSWNPKGVLRRTPFDICRFITQKCGDKSQGFEGRKFSTAIATRAALTLWYRCVRQNERTDEWRQDVCDPDVWHGLPTRSREVSKFMIGLEKTMASAGKISQSVRALTLEDMHRLYDHCFRAGQSDLEARRSVMRYCAYCLAFLMMLRVNEVVNITFEGVENIPYDRDHVSIMLGPRKTSQTKTHTFPLHAHDDDPRLCPKRMFLLLATLYGEDFEPSGPLFRYINNYGHAERNKPLTTGVLHRGLMTDLQALGYTSWPMYGTHSFRRGGCQYRVKVKNWSTDMVAAWGGWSQVEAITMFRYFYSPNDNHEYMAEYDRNYPKRVCIRKEG</sequence>
<dbReference type="Proteomes" id="UP000308730">
    <property type="component" value="Unassembled WGS sequence"/>
</dbReference>
<dbReference type="InterPro" id="IPR011010">
    <property type="entry name" value="DNA_brk_join_enz"/>
</dbReference>
<gene>
    <name evidence="3" type="ORF">EUX98_g9413</name>
</gene>
<dbReference type="InterPro" id="IPR002104">
    <property type="entry name" value="Integrase_catalytic"/>
</dbReference>
<dbReference type="OrthoDB" id="3163890at2759"/>
<organism evidence="3 4">
    <name type="scientific">Antrodiella citrinella</name>
    <dbReference type="NCBI Taxonomy" id="2447956"/>
    <lineage>
        <taxon>Eukaryota</taxon>
        <taxon>Fungi</taxon>
        <taxon>Dikarya</taxon>
        <taxon>Basidiomycota</taxon>
        <taxon>Agaricomycotina</taxon>
        <taxon>Agaricomycetes</taxon>
        <taxon>Polyporales</taxon>
        <taxon>Steccherinaceae</taxon>
        <taxon>Antrodiella</taxon>
    </lineage>
</organism>
<dbReference type="SUPFAM" id="SSF56349">
    <property type="entry name" value="DNA breaking-rejoining enzymes"/>
    <property type="match status" value="1"/>
</dbReference>
<dbReference type="PANTHER" id="PTHR34605">
    <property type="entry name" value="PHAGE_INTEGRASE DOMAIN-CONTAINING PROTEIN"/>
    <property type="match status" value="1"/>
</dbReference>
<dbReference type="PANTHER" id="PTHR34605:SF4">
    <property type="entry name" value="DNA ADENINE METHYLTRANSFERASE"/>
    <property type="match status" value="1"/>
</dbReference>
<dbReference type="EMBL" id="SGPM01000790">
    <property type="protein sequence ID" value="THH15771.1"/>
    <property type="molecule type" value="Genomic_DNA"/>
</dbReference>
<keyword evidence="4" id="KW-1185">Reference proteome</keyword>
<proteinExistence type="predicted"/>
<dbReference type="InterPro" id="IPR052925">
    <property type="entry name" value="Phage_Integrase-like_Recomb"/>
</dbReference>
<evidence type="ECO:0000256" key="1">
    <source>
        <dbReference type="ARBA" id="ARBA00023172"/>
    </source>
</evidence>
<evidence type="ECO:0000259" key="2">
    <source>
        <dbReference type="PROSITE" id="PS51898"/>
    </source>
</evidence>
<dbReference type="InterPro" id="IPR013762">
    <property type="entry name" value="Integrase-like_cat_sf"/>
</dbReference>
<name>A0A4S4LVP4_9APHY</name>
<evidence type="ECO:0000313" key="3">
    <source>
        <dbReference type="EMBL" id="THH15771.1"/>
    </source>
</evidence>
<evidence type="ECO:0000313" key="4">
    <source>
        <dbReference type="Proteomes" id="UP000308730"/>
    </source>
</evidence>
<dbReference type="GO" id="GO:0006310">
    <property type="term" value="P:DNA recombination"/>
    <property type="evidence" value="ECO:0007669"/>
    <property type="project" value="UniProtKB-KW"/>
</dbReference>
<dbReference type="Gene3D" id="1.10.443.10">
    <property type="entry name" value="Intergrase catalytic core"/>
    <property type="match status" value="1"/>
</dbReference>
<dbReference type="GO" id="GO:0003677">
    <property type="term" value="F:DNA binding"/>
    <property type="evidence" value="ECO:0007669"/>
    <property type="project" value="InterPro"/>
</dbReference>
<dbReference type="AlphaFoldDB" id="A0A4S4LVP4"/>
<protein>
    <recommendedName>
        <fullName evidence="2">Tyr recombinase domain-containing protein</fullName>
    </recommendedName>
</protein>